<name>A0A835J638_9ROSI</name>
<dbReference type="SUPFAM" id="SSF56112">
    <property type="entry name" value="Protein kinase-like (PK-like)"/>
    <property type="match status" value="1"/>
</dbReference>
<organism evidence="1 2">
    <name type="scientific">Salix dunnii</name>
    <dbReference type="NCBI Taxonomy" id="1413687"/>
    <lineage>
        <taxon>Eukaryota</taxon>
        <taxon>Viridiplantae</taxon>
        <taxon>Streptophyta</taxon>
        <taxon>Embryophyta</taxon>
        <taxon>Tracheophyta</taxon>
        <taxon>Spermatophyta</taxon>
        <taxon>Magnoliopsida</taxon>
        <taxon>eudicotyledons</taxon>
        <taxon>Gunneridae</taxon>
        <taxon>Pentapetalae</taxon>
        <taxon>rosids</taxon>
        <taxon>fabids</taxon>
        <taxon>Malpighiales</taxon>
        <taxon>Salicaceae</taxon>
        <taxon>Saliceae</taxon>
        <taxon>Salix</taxon>
    </lineage>
</organism>
<keyword evidence="2" id="KW-1185">Reference proteome</keyword>
<comment type="caution">
    <text evidence="1">The sequence shown here is derived from an EMBL/GenBank/DDBJ whole genome shotgun (WGS) entry which is preliminary data.</text>
</comment>
<evidence type="ECO:0000313" key="1">
    <source>
        <dbReference type="EMBL" id="KAF9663228.1"/>
    </source>
</evidence>
<dbReference type="AlphaFoldDB" id="A0A835J638"/>
<proteinExistence type="predicted"/>
<protein>
    <submittedName>
        <fullName evidence="1">Uncharacterized protein</fullName>
    </submittedName>
</protein>
<evidence type="ECO:0000313" key="2">
    <source>
        <dbReference type="Proteomes" id="UP000657918"/>
    </source>
</evidence>
<dbReference type="EMBL" id="JADGMS010000017">
    <property type="protein sequence ID" value="KAF9663228.1"/>
    <property type="molecule type" value="Genomic_DNA"/>
</dbReference>
<sequence>MSHAKCLRTAENTVRTILKKLACRPFENEENIAVSSPQGAAVFSSPKYRDSQVQFLEEIARGNRYSDVNSLALKIGSLKKDMFGSDFPSDLWSLGCTWTEMSTRKHPRYQNGNDKGGLTCAAS</sequence>
<reference evidence="1 2" key="1">
    <citation type="submission" date="2020-10" db="EMBL/GenBank/DDBJ databases">
        <title>Plant Genome Project.</title>
        <authorList>
            <person name="Zhang R.-G."/>
        </authorList>
    </citation>
    <scope>NUCLEOTIDE SEQUENCE [LARGE SCALE GENOMIC DNA]</scope>
    <source>
        <strain evidence="1">FAFU-HL-1</strain>
        <tissue evidence="1">Leaf</tissue>
    </source>
</reference>
<gene>
    <name evidence="1" type="ORF">SADUNF_Sadunf17G0016400</name>
</gene>
<dbReference type="InterPro" id="IPR011009">
    <property type="entry name" value="Kinase-like_dom_sf"/>
</dbReference>
<dbReference type="Proteomes" id="UP000657918">
    <property type="component" value="Unassembled WGS sequence"/>
</dbReference>
<accession>A0A835J638</accession>